<evidence type="ECO:0000256" key="8">
    <source>
        <dbReference type="SAM" id="SignalP"/>
    </source>
</evidence>
<protein>
    <recommendedName>
        <fullName evidence="9">ABC transmembrane type-1 domain-containing protein</fullName>
    </recommendedName>
</protein>
<dbReference type="Gene3D" id="3.40.190.10">
    <property type="entry name" value="Periplasmic binding protein-like II"/>
    <property type="match status" value="1"/>
</dbReference>
<keyword evidence="2" id="KW-0813">Transport</keyword>
<keyword evidence="11" id="KW-1185">Reference proteome</keyword>
<evidence type="ECO:0000256" key="4">
    <source>
        <dbReference type="ARBA" id="ARBA00022692"/>
    </source>
</evidence>
<feature type="transmembrane region" description="Helical" evidence="7">
    <location>
        <begin position="642"/>
        <end position="662"/>
    </location>
</feature>
<keyword evidence="3" id="KW-1003">Cell membrane</keyword>
<feature type="chain" id="PRO_5041438346" description="ABC transmembrane type-1 domain-containing protein" evidence="8">
    <location>
        <begin position="21"/>
        <end position="821"/>
    </location>
</feature>
<feature type="transmembrane region" description="Helical" evidence="7">
    <location>
        <begin position="743"/>
        <end position="769"/>
    </location>
</feature>
<dbReference type="Proteomes" id="UP001178507">
    <property type="component" value="Unassembled WGS sequence"/>
</dbReference>
<evidence type="ECO:0000256" key="3">
    <source>
        <dbReference type="ARBA" id="ARBA00022475"/>
    </source>
</evidence>
<evidence type="ECO:0000313" key="11">
    <source>
        <dbReference type="Proteomes" id="UP001178507"/>
    </source>
</evidence>
<keyword evidence="6 7" id="KW-0472">Membrane</keyword>
<dbReference type="Pfam" id="PF00496">
    <property type="entry name" value="SBP_bac_5"/>
    <property type="match status" value="1"/>
</dbReference>
<dbReference type="PANTHER" id="PTHR43163">
    <property type="entry name" value="DIPEPTIDE TRANSPORT SYSTEM PERMEASE PROTEIN DPPB-RELATED"/>
    <property type="match status" value="1"/>
</dbReference>
<dbReference type="CDD" id="cd08502">
    <property type="entry name" value="PBP2_NikA_DppA_OppA_like_16"/>
    <property type="match status" value="1"/>
</dbReference>
<reference evidence="10" key="1">
    <citation type="submission" date="2023-08" db="EMBL/GenBank/DDBJ databases">
        <authorList>
            <person name="Chen Y."/>
            <person name="Shah S."/>
            <person name="Dougan E. K."/>
            <person name="Thang M."/>
            <person name="Chan C."/>
        </authorList>
    </citation>
    <scope>NUCLEOTIDE SEQUENCE</scope>
</reference>
<dbReference type="Pfam" id="PF19300">
    <property type="entry name" value="BPD_transp_1_N"/>
    <property type="match status" value="1"/>
</dbReference>
<dbReference type="InterPro" id="IPR000914">
    <property type="entry name" value="SBP_5_dom"/>
</dbReference>
<organism evidence="10 11">
    <name type="scientific">Effrenium voratum</name>
    <dbReference type="NCBI Taxonomy" id="2562239"/>
    <lineage>
        <taxon>Eukaryota</taxon>
        <taxon>Sar</taxon>
        <taxon>Alveolata</taxon>
        <taxon>Dinophyceae</taxon>
        <taxon>Suessiales</taxon>
        <taxon>Symbiodiniaceae</taxon>
        <taxon>Effrenium</taxon>
    </lineage>
</organism>
<dbReference type="AlphaFoldDB" id="A0AA36IPN4"/>
<comment type="caution">
    <text evidence="10">The sequence shown here is derived from an EMBL/GenBank/DDBJ whole genome shotgun (WGS) entry which is preliminary data.</text>
</comment>
<evidence type="ECO:0000256" key="6">
    <source>
        <dbReference type="ARBA" id="ARBA00023136"/>
    </source>
</evidence>
<evidence type="ECO:0000256" key="1">
    <source>
        <dbReference type="ARBA" id="ARBA00004651"/>
    </source>
</evidence>
<feature type="signal peptide" evidence="8">
    <location>
        <begin position="1"/>
        <end position="20"/>
    </location>
</feature>
<evidence type="ECO:0000256" key="5">
    <source>
        <dbReference type="ARBA" id="ARBA00022989"/>
    </source>
</evidence>
<dbReference type="EMBL" id="CAUJNA010002223">
    <property type="protein sequence ID" value="CAJ1391248.1"/>
    <property type="molecule type" value="Genomic_DNA"/>
</dbReference>
<feature type="transmembrane region" description="Helical" evidence="7">
    <location>
        <begin position="682"/>
        <end position="705"/>
    </location>
</feature>
<dbReference type="InterPro" id="IPR045621">
    <property type="entry name" value="BPD_transp_1_N"/>
</dbReference>
<comment type="subcellular location">
    <subcellularLocation>
        <location evidence="1">Cell membrane</location>
        <topology evidence="1">Multi-pass membrane protein</topology>
    </subcellularLocation>
</comment>
<sequence>MTSAAAIAIGLSAYSVPAWADNTLDVAIIGEADTLDPMLSTKDVVSIVTQHFVETLYTFDANWNVAPLLAVDLPEISDDGRTYRIALRQGITFHDGSSMDSADVVASLQRWTEMASRGKAVADRIEAIEAIDANTVEIRMTEPYSPLLSLLAFSNSAAAIYPEEVLGEALSAIVGTGPYKIIEHVPDQYLQLGRFEGYQARDEEPNGPAGGRLQLADEIRFIPVPDPNTRVEGLLSGQYDFADGLPAESYARIDESDAAEPVLLRPFGWPIFAINHKDGLLTDLNVRKALQAALPHDDMMFAAFGDDNFFIVDAPMYPEGWTWRNDAGTELYNQNDQARAAELLDAAGYEGTPLRILTSRQYEFHFKMAEVAKMALEAAGFAVQMDVVDWATLGQRRNDPALWDIYITHSPFLPEPALTSLYSATSRLGWAEPDKEATLAAFTTATDQAEREALFADLQKAVFEDVGFIKIGGFNALQGQRAGMTGVNPSPWRPAAGLDGPQLTECDAVTRYIVQRMVGMLVVVLLVLTIAFVIVRLAPGDPAALMLGPEATPAEAAELRERLGLNEPIPIQYLSFVGNALRGDLGTSIFFNQPVTRVLLARAEPTVYLALFSLIIALIIAVPIGIYAAYRRGSWLDQTAISTAMLAASVPSFWTGLMFQRYLATELGWFPAAGYGGPDADFWVRMGHLVLPSIVLGIVNSALILRFTRASMLDVLGEDYVRTARSKGMTEWRVVLRHALKNAAIPIITVIGLTFALLVSGAVVTERVFNIPGMGNLVVSAVLRRDYPVIQGTLIVVATLYVFINLLTDLLYLLVDKRVRY</sequence>
<dbReference type="SUPFAM" id="SSF161098">
    <property type="entry name" value="MetI-like"/>
    <property type="match status" value="1"/>
</dbReference>
<dbReference type="SUPFAM" id="SSF53850">
    <property type="entry name" value="Periplasmic binding protein-like II"/>
    <property type="match status" value="1"/>
</dbReference>
<evidence type="ECO:0000256" key="2">
    <source>
        <dbReference type="ARBA" id="ARBA00022448"/>
    </source>
</evidence>
<feature type="transmembrane region" description="Helical" evidence="7">
    <location>
        <begin position="789"/>
        <end position="815"/>
    </location>
</feature>
<gene>
    <name evidence="10" type="ORF">EVOR1521_LOCUS16512</name>
</gene>
<dbReference type="Pfam" id="PF00528">
    <property type="entry name" value="BPD_transp_1"/>
    <property type="match status" value="1"/>
</dbReference>
<proteinExistence type="predicted"/>
<evidence type="ECO:0000313" key="10">
    <source>
        <dbReference type="EMBL" id="CAJ1391248.1"/>
    </source>
</evidence>
<dbReference type="Gene3D" id="3.10.105.10">
    <property type="entry name" value="Dipeptide-binding Protein, Domain 3"/>
    <property type="match status" value="1"/>
</dbReference>
<dbReference type="InterPro" id="IPR000515">
    <property type="entry name" value="MetI-like"/>
</dbReference>
<dbReference type="InterPro" id="IPR035906">
    <property type="entry name" value="MetI-like_sf"/>
</dbReference>
<dbReference type="GO" id="GO:0005886">
    <property type="term" value="C:plasma membrane"/>
    <property type="evidence" value="ECO:0007669"/>
    <property type="project" value="UniProtKB-SubCell"/>
</dbReference>
<dbReference type="PROSITE" id="PS50928">
    <property type="entry name" value="ABC_TM1"/>
    <property type="match status" value="1"/>
</dbReference>
<dbReference type="GO" id="GO:0055085">
    <property type="term" value="P:transmembrane transport"/>
    <property type="evidence" value="ECO:0007669"/>
    <property type="project" value="InterPro"/>
</dbReference>
<feature type="domain" description="ABC transmembrane type-1" evidence="9">
    <location>
        <begin position="603"/>
        <end position="812"/>
    </location>
</feature>
<feature type="transmembrane region" description="Helical" evidence="7">
    <location>
        <begin position="607"/>
        <end position="630"/>
    </location>
</feature>
<keyword evidence="4 7" id="KW-0812">Transmembrane</keyword>
<dbReference type="PANTHER" id="PTHR43163:SF3">
    <property type="entry name" value="PEPTIDE ABC TRANSPORTER PERMEASE PROTEIN"/>
    <property type="match status" value="1"/>
</dbReference>
<dbReference type="CDD" id="cd06261">
    <property type="entry name" value="TM_PBP2"/>
    <property type="match status" value="1"/>
</dbReference>
<feature type="transmembrane region" description="Helical" evidence="7">
    <location>
        <begin position="518"/>
        <end position="538"/>
    </location>
</feature>
<evidence type="ECO:0000256" key="7">
    <source>
        <dbReference type="SAM" id="Phobius"/>
    </source>
</evidence>
<keyword evidence="8" id="KW-0732">Signal</keyword>
<name>A0AA36IPN4_9DINO</name>
<accession>A0AA36IPN4</accession>
<keyword evidence="5 7" id="KW-1133">Transmembrane helix</keyword>
<evidence type="ECO:0000259" key="9">
    <source>
        <dbReference type="PROSITE" id="PS50928"/>
    </source>
</evidence>
<dbReference type="Gene3D" id="1.10.3720.10">
    <property type="entry name" value="MetI-like"/>
    <property type="match status" value="1"/>
</dbReference>